<comment type="similarity">
    <text evidence="2 6">Belongs to the peroxisomal membrane protein PXMP2/4 family.</text>
</comment>
<evidence type="ECO:0000313" key="9">
    <source>
        <dbReference type="RefSeq" id="XP_035826630.1"/>
    </source>
</evidence>
<gene>
    <name evidence="8 9 10" type="primary">LOC101853101</name>
</gene>
<dbReference type="RefSeq" id="XP_005102213.1">
    <property type="nucleotide sequence ID" value="XM_005102156.3"/>
</dbReference>
<evidence type="ECO:0000313" key="8">
    <source>
        <dbReference type="RefSeq" id="XP_005102213.1"/>
    </source>
</evidence>
<evidence type="ECO:0000256" key="6">
    <source>
        <dbReference type="RuleBase" id="RU363053"/>
    </source>
</evidence>
<proteinExistence type="inferred from homology"/>
<sequence>MTTFTRIRVTFEKLYGKHLLATNIVTCGTLLGVGDCMVQRMNIAYEKHNGNTVKYDFARTGRMVAIGFVLGPFNHYWYTFLDRILKGTSQKTVLKKIACDQTVAGPFFCTSFLVGMTLLEGKGLDAAIVEWKNKFLHIYMVDWMFWPLAQFVNFRFLPGRFRVLYVSSATLIWNSFLSYMKHRSDDETEEAVEEAHIR</sequence>
<name>A0ABM0JV38_APLCA</name>
<dbReference type="RefSeq" id="XP_035826630.1">
    <property type="nucleotide sequence ID" value="XM_035970737.1"/>
</dbReference>
<dbReference type="Pfam" id="PF04117">
    <property type="entry name" value="Mpv17_PMP22"/>
    <property type="match status" value="1"/>
</dbReference>
<evidence type="ECO:0000256" key="5">
    <source>
        <dbReference type="ARBA" id="ARBA00023136"/>
    </source>
</evidence>
<keyword evidence="4" id="KW-1133">Transmembrane helix</keyword>
<keyword evidence="5" id="KW-0472">Membrane</keyword>
<evidence type="ECO:0000256" key="1">
    <source>
        <dbReference type="ARBA" id="ARBA00004141"/>
    </source>
</evidence>
<keyword evidence="7" id="KW-1185">Reference proteome</keyword>
<organism evidence="7 8">
    <name type="scientific">Aplysia californica</name>
    <name type="common">California sea hare</name>
    <dbReference type="NCBI Taxonomy" id="6500"/>
    <lineage>
        <taxon>Eukaryota</taxon>
        <taxon>Metazoa</taxon>
        <taxon>Spiralia</taxon>
        <taxon>Lophotrochozoa</taxon>
        <taxon>Mollusca</taxon>
        <taxon>Gastropoda</taxon>
        <taxon>Heterobranchia</taxon>
        <taxon>Euthyneura</taxon>
        <taxon>Tectipleura</taxon>
        <taxon>Aplysiida</taxon>
        <taxon>Aplysioidea</taxon>
        <taxon>Aplysiidae</taxon>
        <taxon>Aplysia</taxon>
    </lineage>
</organism>
<protein>
    <submittedName>
        <fullName evidence="8 9">Mpv17-like protein 2</fullName>
    </submittedName>
</protein>
<evidence type="ECO:0000313" key="7">
    <source>
        <dbReference type="Proteomes" id="UP000694888"/>
    </source>
</evidence>
<dbReference type="InterPro" id="IPR007248">
    <property type="entry name" value="Mpv17_PMP22"/>
</dbReference>
<dbReference type="PANTHER" id="PTHR11266:SF8">
    <property type="entry name" value="MPV17-LIKE PROTEIN 2"/>
    <property type="match status" value="1"/>
</dbReference>
<dbReference type="Proteomes" id="UP000694888">
    <property type="component" value="Unplaced"/>
</dbReference>
<dbReference type="GeneID" id="101853101"/>
<dbReference type="PANTHER" id="PTHR11266">
    <property type="entry name" value="PEROXISOMAL MEMBRANE PROTEIN 2, PXMP2 MPV17"/>
    <property type="match status" value="1"/>
</dbReference>
<accession>A0ABM0JV38</accession>
<evidence type="ECO:0000256" key="4">
    <source>
        <dbReference type="ARBA" id="ARBA00022989"/>
    </source>
</evidence>
<evidence type="ECO:0000256" key="3">
    <source>
        <dbReference type="ARBA" id="ARBA00022692"/>
    </source>
</evidence>
<keyword evidence="3" id="KW-0812">Transmembrane</keyword>
<reference evidence="8 9" key="1">
    <citation type="submission" date="2025-05" db="UniProtKB">
        <authorList>
            <consortium name="RefSeq"/>
        </authorList>
    </citation>
    <scope>IDENTIFICATION</scope>
</reference>
<dbReference type="RefSeq" id="XP_035826631.1">
    <property type="nucleotide sequence ID" value="XM_035970738.1"/>
</dbReference>
<evidence type="ECO:0000256" key="2">
    <source>
        <dbReference type="ARBA" id="ARBA00006824"/>
    </source>
</evidence>
<evidence type="ECO:0000313" key="10">
    <source>
        <dbReference type="RefSeq" id="XP_035826631.1"/>
    </source>
</evidence>
<comment type="subcellular location">
    <subcellularLocation>
        <location evidence="1">Membrane</location>
        <topology evidence="1">Multi-pass membrane protein</topology>
    </subcellularLocation>
</comment>